<keyword evidence="4" id="KW-1185">Reference proteome</keyword>
<evidence type="ECO:0000256" key="2">
    <source>
        <dbReference type="SAM" id="Phobius"/>
    </source>
</evidence>
<keyword evidence="2" id="KW-0472">Membrane</keyword>
<dbReference type="EMBL" id="JBHUIX010000005">
    <property type="protein sequence ID" value="MFD2173537.1"/>
    <property type="molecule type" value="Genomic_DNA"/>
</dbReference>
<feature type="transmembrane region" description="Helical" evidence="2">
    <location>
        <begin position="223"/>
        <end position="241"/>
    </location>
</feature>
<keyword evidence="2" id="KW-0812">Transmembrane</keyword>
<proteinExistence type="predicted"/>
<gene>
    <name evidence="3" type="ORF">ACFSM0_05475</name>
</gene>
<comment type="caution">
    <text evidence="3">The sequence shown here is derived from an EMBL/GenBank/DDBJ whole genome shotgun (WGS) entry which is preliminary data.</text>
</comment>
<evidence type="ECO:0000313" key="4">
    <source>
        <dbReference type="Proteomes" id="UP001597413"/>
    </source>
</evidence>
<organism evidence="3 4">
    <name type="scientific">Rhodobacter lacus</name>
    <dbReference type="NCBI Taxonomy" id="1641972"/>
    <lineage>
        <taxon>Bacteria</taxon>
        <taxon>Pseudomonadati</taxon>
        <taxon>Pseudomonadota</taxon>
        <taxon>Alphaproteobacteria</taxon>
        <taxon>Rhodobacterales</taxon>
        <taxon>Rhodobacter group</taxon>
        <taxon>Rhodobacter</taxon>
    </lineage>
</organism>
<evidence type="ECO:0000313" key="3">
    <source>
        <dbReference type="EMBL" id="MFD2173537.1"/>
    </source>
</evidence>
<accession>A0ABW5A5G5</accession>
<feature type="region of interest" description="Disordered" evidence="1">
    <location>
        <begin position="124"/>
        <end position="220"/>
    </location>
</feature>
<feature type="compositionally biased region" description="Pro residues" evidence="1">
    <location>
        <begin position="1"/>
        <end position="11"/>
    </location>
</feature>
<keyword evidence="2" id="KW-1133">Transmembrane helix</keyword>
<dbReference type="Proteomes" id="UP001597413">
    <property type="component" value="Unassembled WGS sequence"/>
</dbReference>
<feature type="region of interest" description="Disordered" evidence="1">
    <location>
        <begin position="1"/>
        <end position="27"/>
    </location>
</feature>
<protein>
    <submittedName>
        <fullName evidence="3">Uncharacterized protein</fullName>
    </submittedName>
</protein>
<reference evidence="4" key="1">
    <citation type="journal article" date="2019" name="Int. J. Syst. Evol. Microbiol.">
        <title>The Global Catalogue of Microorganisms (GCM) 10K type strain sequencing project: providing services to taxonomists for standard genome sequencing and annotation.</title>
        <authorList>
            <consortium name="The Broad Institute Genomics Platform"/>
            <consortium name="The Broad Institute Genome Sequencing Center for Infectious Disease"/>
            <person name="Wu L."/>
            <person name="Ma J."/>
        </authorList>
    </citation>
    <scope>NUCLEOTIDE SEQUENCE [LARGE SCALE GENOMIC DNA]</scope>
    <source>
        <strain evidence="4">CCUG 55131</strain>
    </source>
</reference>
<sequence length="242" mass="23870">MLTPLPAPAVPTAPGSTLLPLPQGAGAPKTPAAPIALAATVTPQAAQAPPGAAPSAAAALANMAPAPLPTAETALAGAALSAADAAAASASTASPSSLVTAQMIGAQQMVGAETAPLQAMLAQQAATRALPHPPHRSEPRRDGPAKALDHAPTDTFDPHTPHLPLTLGNHGKHAQGGDEPAPGPMSETEAEAETSGAPGPRRHDALALHPPPLDPRPSPPSPWGLVGAAFTTVFILSVLLLL</sequence>
<feature type="compositionally biased region" description="Pro residues" evidence="1">
    <location>
        <begin position="209"/>
        <end position="220"/>
    </location>
</feature>
<evidence type="ECO:0000256" key="1">
    <source>
        <dbReference type="SAM" id="MobiDB-lite"/>
    </source>
</evidence>
<name>A0ABW5A5G5_9RHOB</name>
<dbReference type="RefSeq" id="WP_377388125.1">
    <property type="nucleotide sequence ID" value="NZ_JBHUIX010000005.1"/>
</dbReference>
<feature type="compositionally biased region" description="Basic and acidic residues" evidence="1">
    <location>
        <begin position="135"/>
        <end position="160"/>
    </location>
</feature>